<reference evidence="1 2" key="1">
    <citation type="submission" date="2019-02" db="EMBL/GenBank/DDBJ databases">
        <title>Deep-cultivation of Planctomycetes and their phenomic and genomic characterization uncovers novel biology.</title>
        <authorList>
            <person name="Wiegand S."/>
            <person name="Jogler M."/>
            <person name="Boedeker C."/>
            <person name="Pinto D."/>
            <person name="Vollmers J."/>
            <person name="Rivas-Marin E."/>
            <person name="Kohn T."/>
            <person name="Peeters S.H."/>
            <person name="Heuer A."/>
            <person name="Rast P."/>
            <person name="Oberbeckmann S."/>
            <person name="Bunk B."/>
            <person name="Jeske O."/>
            <person name="Meyerdierks A."/>
            <person name="Storesund J.E."/>
            <person name="Kallscheuer N."/>
            <person name="Luecker S."/>
            <person name="Lage O.M."/>
            <person name="Pohl T."/>
            <person name="Merkel B.J."/>
            <person name="Hornburger P."/>
            <person name="Mueller R.-W."/>
            <person name="Bruemmer F."/>
            <person name="Labrenz M."/>
            <person name="Spormann A.M."/>
            <person name="Op den Camp H."/>
            <person name="Overmann J."/>
            <person name="Amann R."/>
            <person name="Jetten M.S.M."/>
            <person name="Mascher T."/>
            <person name="Medema M.H."/>
            <person name="Devos D.P."/>
            <person name="Kaster A.-K."/>
            <person name="Ovreas L."/>
            <person name="Rohde M."/>
            <person name="Galperin M.Y."/>
            <person name="Jogler C."/>
        </authorList>
    </citation>
    <scope>NUCLEOTIDE SEQUENCE [LARGE SCALE GENOMIC DNA]</scope>
    <source>
        <strain evidence="1 2">HG66A1</strain>
    </source>
</reference>
<evidence type="ECO:0000313" key="2">
    <source>
        <dbReference type="Proteomes" id="UP000320421"/>
    </source>
</evidence>
<dbReference type="RefSeq" id="WP_145191770.1">
    <property type="nucleotide sequence ID" value="NZ_CP036266.1"/>
</dbReference>
<keyword evidence="2" id="KW-1185">Reference proteome</keyword>
<proteinExistence type="predicted"/>
<evidence type="ECO:0000313" key="1">
    <source>
        <dbReference type="EMBL" id="QDT23817.1"/>
    </source>
</evidence>
<name>A0A517PWR0_9PLAN</name>
<sequence length="89" mass="10202">MFYASLVRYASLQMLCLAGESAVDRDRRLEIRQKRSTEAVSATGSARDLWCAGIAVLRLPELLTELSLERLQQAKEETDVLRLSQFHRY</sequence>
<dbReference type="Proteomes" id="UP000320421">
    <property type="component" value="Chromosome"/>
</dbReference>
<protein>
    <submittedName>
        <fullName evidence="1">Uncharacterized protein</fullName>
    </submittedName>
</protein>
<dbReference type="AlphaFoldDB" id="A0A517PWR0"/>
<gene>
    <name evidence="1" type="ORF">HG66A1_56420</name>
</gene>
<organism evidence="1 2">
    <name type="scientific">Gimesia chilikensis</name>
    <dbReference type="NCBI Taxonomy" id="2605989"/>
    <lineage>
        <taxon>Bacteria</taxon>
        <taxon>Pseudomonadati</taxon>
        <taxon>Planctomycetota</taxon>
        <taxon>Planctomycetia</taxon>
        <taxon>Planctomycetales</taxon>
        <taxon>Planctomycetaceae</taxon>
        <taxon>Gimesia</taxon>
    </lineage>
</organism>
<dbReference type="EMBL" id="CP036266">
    <property type="protein sequence ID" value="QDT23817.1"/>
    <property type="molecule type" value="Genomic_DNA"/>
</dbReference>
<accession>A0A517PWR0</accession>